<proteinExistence type="predicted"/>
<reference evidence="2" key="1">
    <citation type="submission" date="2023-02" db="EMBL/GenBank/DDBJ databases">
        <title>Identification and recombinant expression of a fungal hydrolase from Papiliotrema laurentii that hydrolyzes apple cutin and clears colloidal polyester polyurethane.</title>
        <authorList>
            <consortium name="DOE Joint Genome Institute"/>
            <person name="Roman V.A."/>
            <person name="Bojanowski C."/>
            <person name="Crable B.R."/>
            <person name="Wagner D.N."/>
            <person name="Hung C.S."/>
            <person name="Nadeau L.J."/>
            <person name="Schratz L."/>
            <person name="Haridas S."/>
            <person name="Pangilinan J."/>
            <person name="Lipzen A."/>
            <person name="Na H."/>
            <person name="Yan M."/>
            <person name="Ng V."/>
            <person name="Grigoriev I.V."/>
            <person name="Spatafora J.W."/>
            <person name="Barlow D."/>
            <person name="Biffinger J."/>
            <person name="Kelley-Loughnane N."/>
            <person name="Varaljay V.A."/>
            <person name="Crookes-Goodson W.J."/>
        </authorList>
    </citation>
    <scope>NUCLEOTIDE SEQUENCE</scope>
    <source>
        <strain evidence="2">5307AH</strain>
    </source>
</reference>
<dbReference type="Proteomes" id="UP001182556">
    <property type="component" value="Unassembled WGS sequence"/>
</dbReference>
<accession>A0AAD9CWA2</accession>
<sequence>MSGQTATTSAARRVLANNAIMLEILNHLGNTDLVSLSPALLPSVAAILYRRINGDIYGKITSSFERWAGIYRDSVRTIETVEPVCLYRKNRPGLTYEWVEEARRQCPNLVTIIVMDKELVNSSKITVHLYPEGGGQVSLGVWSDLTEWSTERPLEVKQALALWPGYTVTCSLGIGIGYLRRTAKIPVDELPGRVDQGEYNQAQYNQDQDEQMLYEQEQYEYAQHEHALYDQEQYEYEQYEHEQYEHEHHDGLANPPGPEANPGHQVTHDDPLEIDDDHSDGLAAMEPSDYMTDLNPVHWDDQEHENEFEENDEEDQWEEDQWWAGYSEAITRPIAQETLDELIQVIRVDKRIDRIDFGSDLVTLELLGDICRARIDTHGVPMDTVIAKSLEPFSTSDLADFGARATGLRHLQLWLDLSPSSVQRFAGYPITLSSLRSIVQVVDTSFPYLSSLSLNLKGCRTADESPIEEQDMPVSDHPFEGKLERIDVVVEEKYFRNVNAPYYSPCVPDLIPWFAIAKNLACLGSKGCVYRVSCGITDVDVSEYSRAIGEIIKWYRGLPVPCLEYMRRATPSGLRIAGWKELTTLDFLISGGPILCPYKDLMLARRRGEAGSTAPVLDTLWESLEGSSRDRRRGFEELARAVEGFQAAAGRERRAAMLDDIDPDIFL</sequence>
<evidence type="ECO:0000313" key="2">
    <source>
        <dbReference type="EMBL" id="KAK1922702.1"/>
    </source>
</evidence>
<organism evidence="2 3">
    <name type="scientific">Papiliotrema laurentii</name>
    <name type="common">Cryptococcus laurentii</name>
    <dbReference type="NCBI Taxonomy" id="5418"/>
    <lineage>
        <taxon>Eukaryota</taxon>
        <taxon>Fungi</taxon>
        <taxon>Dikarya</taxon>
        <taxon>Basidiomycota</taxon>
        <taxon>Agaricomycotina</taxon>
        <taxon>Tremellomycetes</taxon>
        <taxon>Tremellales</taxon>
        <taxon>Rhynchogastremaceae</taxon>
        <taxon>Papiliotrema</taxon>
    </lineage>
</organism>
<comment type="caution">
    <text evidence="2">The sequence shown here is derived from an EMBL/GenBank/DDBJ whole genome shotgun (WGS) entry which is preliminary data.</text>
</comment>
<dbReference type="EMBL" id="JAODAN010000008">
    <property type="protein sequence ID" value="KAK1922702.1"/>
    <property type="molecule type" value="Genomic_DNA"/>
</dbReference>
<gene>
    <name evidence="2" type="ORF">DB88DRAFT_496017</name>
</gene>
<protein>
    <submittedName>
        <fullName evidence="2">Uncharacterized protein</fullName>
    </submittedName>
</protein>
<evidence type="ECO:0000313" key="3">
    <source>
        <dbReference type="Proteomes" id="UP001182556"/>
    </source>
</evidence>
<evidence type="ECO:0000256" key="1">
    <source>
        <dbReference type="SAM" id="MobiDB-lite"/>
    </source>
</evidence>
<feature type="region of interest" description="Disordered" evidence="1">
    <location>
        <begin position="243"/>
        <end position="287"/>
    </location>
</feature>
<name>A0AAD9CWA2_PAPLA</name>
<dbReference type="AlphaFoldDB" id="A0AAD9CWA2"/>
<keyword evidence="3" id="KW-1185">Reference proteome</keyword>